<comment type="subcellular location">
    <subcellularLocation>
        <location evidence="16">Cytoplasm</location>
    </subcellularLocation>
    <subcellularLocation>
        <location evidence="2 16">Endoplasmic reticulum membrane</location>
        <topology evidence="2 16">Peripheral membrane protein</topology>
    </subcellularLocation>
    <subcellularLocation>
        <location evidence="16">Microsome membrane</location>
        <topology evidence="16">Peripheral membrane protein</topology>
    </subcellularLocation>
</comment>
<protein>
    <recommendedName>
        <fullName evidence="4 16">Phosphatidylinositol transfer protein SFH5</fullName>
        <shortName evidence="16">PITP SFH5</shortName>
    </recommendedName>
</protein>
<dbReference type="RefSeq" id="XP_007770839.1">
    <property type="nucleotide sequence ID" value="XM_007772649.1"/>
</dbReference>
<dbReference type="PROSITE" id="PS50191">
    <property type="entry name" value="CRAL_TRIO"/>
    <property type="match status" value="1"/>
</dbReference>
<dbReference type="InterPro" id="IPR011074">
    <property type="entry name" value="CRAL/TRIO_N_dom"/>
</dbReference>
<evidence type="ECO:0000256" key="5">
    <source>
        <dbReference type="ARBA" id="ARBA00022448"/>
    </source>
</evidence>
<keyword evidence="9 16" id="KW-0256">Endoplasmic reticulum</keyword>
<keyword evidence="12 16" id="KW-0445">Lipid transport</keyword>
<dbReference type="GO" id="GO:0008526">
    <property type="term" value="F:phosphatidylinositol transfer activity"/>
    <property type="evidence" value="ECO:0007669"/>
    <property type="project" value="UniProtKB-UniRule"/>
</dbReference>
<feature type="compositionally biased region" description="Polar residues" evidence="17">
    <location>
        <begin position="1"/>
        <end position="14"/>
    </location>
</feature>
<dbReference type="GO" id="GO:0005886">
    <property type="term" value="C:plasma membrane"/>
    <property type="evidence" value="ECO:0007669"/>
    <property type="project" value="TreeGrafter"/>
</dbReference>
<accession>A0A5M3MKQ6</accession>
<feature type="domain" description="CRAL-TRIO" evidence="18">
    <location>
        <begin position="166"/>
        <end position="339"/>
    </location>
</feature>
<evidence type="ECO:0000256" key="12">
    <source>
        <dbReference type="ARBA" id="ARBA00023055"/>
    </source>
</evidence>
<dbReference type="SUPFAM" id="SSF52087">
    <property type="entry name" value="CRAL/TRIO domain"/>
    <property type="match status" value="1"/>
</dbReference>
<evidence type="ECO:0000256" key="8">
    <source>
        <dbReference type="ARBA" id="ARBA00022723"/>
    </source>
</evidence>
<keyword evidence="6 16" id="KW-0963">Cytoplasm</keyword>
<keyword evidence="8" id="KW-0479">Metal-binding</keyword>
<dbReference type="GO" id="GO:0032541">
    <property type="term" value="C:cortical endoplasmic reticulum"/>
    <property type="evidence" value="ECO:0007669"/>
    <property type="project" value="TreeGrafter"/>
</dbReference>
<dbReference type="AlphaFoldDB" id="A0A5M3MKQ6"/>
<dbReference type="Pfam" id="PF03765">
    <property type="entry name" value="CRAL_TRIO_N"/>
    <property type="match status" value="1"/>
</dbReference>
<evidence type="ECO:0000256" key="15">
    <source>
        <dbReference type="ARBA" id="ARBA00024180"/>
    </source>
</evidence>
<feature type="compositionally biased region" description="Low complexity" evidence="17">
    <location>
        <begin position="45"/>
        <end position="60"/>
    </location>
</feature>
<dbReference type="PANTHER" id="PTHR47669:SF1">
    <property type="entry name" value="PHOSPHATIDYLINOSITOL TRANSFER PROTEIN SFH5"/>
    <property type="match status" value="1"/>
</dbReference>
<organism evidence="19 20">
    <name type="scientific">Coniophora puteana (strain RWD-64-598)</name>
    <name type="common">Brown rot fungus</name>
    <dbReference type="NCBI Taxonomy" id="741705"/>
    <lineage>
        <taxon>Eukaryota</taxon>
        <taxon>Fungi</taxon>
        <taxon>Dikarya</taxon>
        <taxon>Basidiomycota</taxon>
        <taxon>Agaricomycotina</taxon>
        <taxon>Agaricomycetes</taxon>
        <taxon>Agaricomycetidae</taxon>
        <taxon>Boletales</taxon>
        <taxon>Coniophorineae</taxon>
        <taxon>Coniophoraceae</taxon>
        <taxon>Coniophora</taxon>
    </lineage>
</organism>
<evidence type="ECO:0000256" key="6">
    <source>
        <dbReference type="ARBA" id="ARBA00022490"/>
    </source>
</evidence>
<keyword evidence="11" id="KW-0408">Iron</keyword>
<dbReference type="EMBL" id="JH711581">
    <property type="protein sequence ID" value="EIW79141.1"/>
    <property type="molecule type" value="Genomic_DNA"/>
</dbReference>
<dbReference type="Proteomes" id="UP000053558">
    <property type="component" value="Unassembled WGS sequence"/>
</dbReference>
<dbReference type="InterPro" id="IPR001251">
    <property type="entry name" value="CRAL-TRIO_dom"/>
</dbReference>
<dbReference type="SUPFAM" id="SSF46938">
    <property type="entry name" value="CRAL/TRIO N-terminal domain"/>
    <property type="match status" value="1"/>
</dbReference>
<comment type="cofactor">
    <cofactor evidence="1">
        <name>heme b</name>
        <dbReference type="ChEBI" id="CHEBI:60344"/>
    </cofactor>
</comment>
<dbReference type="GeneID" id="19202051"/>
<evidence type="ECO:0000256" key="2">
    <source>
        <dbReference type="ARBA" id="ARBA00004406"/>
    </source>
</evidence>
<keyword evidence="10 16" id="KW-0492">Microsome</keyword>
<evidence type="ECO:0000256" key="13">
    <source>
        <dbReference type="ARBA" id="ARBA00023136"/>
    </source>
</evidence>
<comment type="catalytic activity">
    <reaction evidence="14">
        <text>a 1,2-diacyl-sn-glycero-3-phospho-(1D-myo-inositol)(in) = a 1,2-diacyl-sn-glycero-3-phospho-(1D-myo-inositol)(out)</text>
        <dbReference type="Rhea" id="RHEA:38691"/>
        <dbReference type="ChEBI" id="CHEBI:57880"/>
    </reaction>
    <physiologicalReaction direction="left-to-right" evidence="14">
        <dbReference type="Rhea" id="RHEA:38692"/>
    </physiologicalReaction>
</comment>
<dbReference type="PANTHER" id="PTHR47669">
    <property type="entry name" value="PHOSPHATIDYLINOSITOL TRANSFER PROTEIN SFH5"/>
    <property type="match status" value="1"/>
</dbReference>
<evidence type="ECO:0000256" key="16">
    <source>
        <dbReference type="RuleBase" id="RU367059"/>
    </source>
</evidence>
<dbReference type="GO" id="GO:0043001">
    <property type="term" value="P:Golgi to plasma membrane protein transport"/>
    <property type="evidence" value="ECO:0007669"/>
    <property type="project" value="TreeGrafter"/>
</dbReference>
<reference evidence="20" key="1">
    <citation type="journal article" date="2012" name="Science">
        <title>The Paleozoic origin of enzymatic lignin decomposition reconstructed from 31 fungal genomes.</title>
        <authorList>
            <person name="Floudas D."/>
            <person name="Binder M."/>
            <person name="Riley R."/>
            <person name="Barry K."/>
            <person name="Blanchette R.A."/>
            <person name="Henrissat B."/>
            <person name="Martinez A.T."/>
            <person name="Otillar R."/>
            <person name="Spatafora J.W."/>
            <person name="Yadav J.S."/>
            <person name="Aerts A."/>
            <person name="Benoit I."/>
            <person name="Boyd A."/>
            <person name="Carlson A."/>
            <person name="Copeland A."/>
            <person name="Coutinho P.M."/>
            <person name="de Vries R.P."/>
            <person name="Ferreira P."/>
            <person name="Findley K."/>
            <person name="Foster B."/>
            <person name="Gaskell J."/>
            <person name="Glotzer D."/>
            <person name="Gorecki P."/>
            <person name="Heitman J."/>
            <person name="Hesse C."/>
            <person name="Hori C."/>
            <person name="Igarashi K."/>
            <person name="Jurgens J.A."/>
            <person name="Kallen N."/>
            <person name="Kersten P."/>
            <person name="Kohler A."/>
            <person name="Kuees U."/>
            <person name="Kumar T.K.A."/>
            <person name="Kuo A."/>
            <person name="LaButti K."/>
            <person name="Larrondo L.F."/>
            <person name="Lindquist E."/>
            <person name="Ling A."/>
            <person name="Lombard V."/>
            <person name="Lucas S."/>
            <person name="Lundell T."/>
            <person name="Martin R."/>
            <person name="McLaughlin D.J."/>
            <person name="Morgenstern I."/>
            <person name="Morin E."/>
            <person name="Murat C."/>
            <person name="Nagy L.G."/>
            <person name="Nolan M."/>
            <person name="Ohm R.A."/>
            <person name="Patyshakuliyeva A."/>
            <person name="Rokas A."/>
            <person name="Ruiz-Duenas F.J."/>
            <person name="Sabat G."/>
            <person name="Salamov A."/>
            <person name="Samejima M."/>
            <person name="Schmutz J."/>
            <person name="Slot J.C."/>
            <person name="St John F."/>
            <person name="Stenlid J."/>
            <person name="Sun H."/>
            <person name="Sun S."/>
            <person name="Syed K."/>
            <person name="Tsang A."/>
            <person name="Wiebenga A."/>
            <person name="Young D."/>
            <person name="Pisabarro A."/>
            <person name="Eastwood D.C."/>
            <person name="Martin F."/>
            <person name="Cullen D."/>
            <person name="Grigoriev I.V."/>
            <person name="Hibbett D.S."/>
        </authorList>
    </citation>
    <scope>NUCLEOTIDE SEQUENCE [LARGE SCALE GENOMIC DNA]</scope>
    <source>
        <strain evidence="20">RWD-64-598 SS2</strain>
    </source>
</reference>
<name>A0A5M3MKQ6_CONPW</name>
<evidence type="ECO:0000256" key="10">
    <source>
        <dbReference type="ARBA" id="ARBA00022848"/>
    </source>
</evidence>
<comment type="caution">
    <text evidence="19">The sequence shown here is derived from an EMBL/GenBank/DDBJ whole genome shotgun (WGS) entry which is preliminary data.</text>
</comment>
<keyword evidence="7" id="KW-0349">Heme</keyword>
<evidence type="ECO:0000259" key="18">
    <source>
        <dbReference type="PROSITE" id="PS50191"/>
    </source>
</evidence>
<dbReference type="Pfam" id="PF00650">
    <property type="entry name" value="CRAL_TRIO"/>
    <property type="match status" value="1"/>
</dbReference>
<comment type="function">
    <text evidence="15">Non-classical phosphatidylinositol (PtdIns) transfer protein (PITP), which exhibits PtdIns-binding/transfer activity in the absence of detectable PtdCho-binding/transfer activity. Regulates PtdIns(4,5)P2 homeostasis at the plasma membrane. Heme-binding protein that may play a role in organic oxidant-induced stress responses.</text>
</comment>
<dbReference type="InterPro" id="IPR042938">
    <property type="entry name" value="Sfh5"/>
</dbReference>
<keyword evidence="13 16" id="KW-0472">Membrane</keyword>
<dbReference type="GO" id="GO:0017157">
    <property type="term" value="P:regulation of exocytosis"/>
    <property type="evidence" value="ECO:0007669"/>
    <property type="project" value="TreeGrafter"/>
</dbReference>
<evidence type="ECO:0000313" key="20">
    <source>
        <dbReference type="Proteomes" id="UP000053558"/>
    </source>
</evidence>
<evidence type="ECO:0000256" key="7">
    <source>
        <dbReference type="ARBA" id="ARBA00022617"/>
    </source>
</evidence>
<dbReference type="InterPro" id="IPR036865">
    <property type="entry name" value="CRAL-TRIO_dom_sf"/>
</dbReference>
<feature type="region of interest" description="Disordered" evidence="17">
    <location>
        <begin position="1"/>
        <end position="78"/>
    </location>
</feature>
<dbReference type="Gene3D" id="3.40.525.10">
    <property type="entry name" value="CRAL-TRIO lipid binding domain"/>
    <property type="match status" value="1"/>
</dbReference>
<evidence type="ECO:0000313" key="19">
    <source>
        <dbReference type="EMBL" id="EIW79141.1"/>
    </source>
</evidence>
<dbReference type="CDD" id="cd00170">
    <property type="entry name" value="SEC14"/>
    <property type="match status" value="1"/>
</dbReference>
<keyword evidence="20" id="KW-1185">Reference proteome</keyword>
<dbReference type="OrthoDB" id="75724at2759"/>
<proteinExistence type="inferred from homology"/>
<dbReference type="OMA" id="MVQIHDY"/>
<dbReference type="SMART" id="SM00516">
    <property type="entry name" value="SEC14"/>
    <property type="match status" value="1"/>
</dbReference>
<sequence length="346" mass="38208">MSTTVADETPTKTAAAQPAVPGASPTIPEDTLDRSASDVSPPLPQAAAAPEPSPAPAQETAKPEPIATSEEEPQNPLTKKFTEAEWKALKEFRTQLPKIFSDAFPDDPDAGNKPYTMWGVTIDPQNPQNAKVSVVLMKFLRARNLSPSEAAEMLQSTLRWRQSFNVEAAMKEEYPSGVFDRLGANFGRDKEGRPVSYNLYGNAGAAFDDVQRFLRWRVAFMERDIQFLDFETVDQILQVHDYEGVSMSSRTTNSKNAASEATSIFQGHYPELLYRKFFVNVPTFLTWIFWIFKPLLSAATLAKMSVVGSGPRAIGPVLLPLIDASELPTRYGGNAHLQIGEEKAKH</sequence>
<evidence type="ECO:0000256" key="3">
    <source>
        <dbReference type="ARBA" id="ARBA00006667"/>
    </source>
</evidence>
<evidence type="ECO:0000256" key="9">
    <source>
        <dbReference type="ARBA" id="ARBA00022824"/>
    </source>
</evidence>
<gene>
    <name evidence="19" type="ORF">CONPUDRAFT_145275</name>
</gene>
<dbReference type="GO" id="GO:0005789">
    <property type="term" value="C:endoplasmic reticulum membrane"/>
    <property type="evidence" value="ECO:0007669"/>
    <property type="project" value="UniProtKB-SubCell"/>
</dbReference>
<keyword evidence="5 16" id="KW-0813">Transport</keyword>
<dbReference type="KEGG" id="cput:CONPUDRAFT_145275"/>
<dbReference type="GO" id="GO:0005829">
    <property type="term" value="C:cytosol"/>
    <property type="evidence" value="ECO:0007669"/>
    <property type="project" value="TreeGrafter"/>
</dbReference>
<dbReference type="InterPro" id="IPR036273">
    <property type="entry name" value="CRAL/TRIO_N_dom_sf"/>
</dbReference>
<evidence type="ECO:0000256" key="11">
    <source>
        <dbReference type="ARBA" id="ARBA00023004"/>
    </source>
</evidence>
<evidence type="ECO:0000256" key="1">
    <source>
        <dbReference type="ARBA" id="ARBA00001970"/>
    </source>
</evidence>
<evidence type="ECO:0000256" key="17">
    <source>
        <dbReference type="SAM" id="MobiDB-lite"/>
    </source>
</evidence>
<evidence type="ECO:0000256" key="4">
    <source>
        <dbReference type="ARBA" id="ARBA00018320"/>
    </source>
</evidence>
<evidence type="ECO:0000256" key="14">
    <source>
        <dbReference type="ARBA" id="ARBA00024146"/>
    </source>
</evidence>
<dbReference type="GO" id="GO:0046872">
    <property type="term" value="F:metal ion binding"/>
    <property type="evidence" value="ECO:0007669"/>
    <property type="project" value="UniProtKB-KW"/>
</dbReference>
<comment type="similarity">
    <text evidence="3 16">Belongs to the SFH5 family.</text>
</comment>